<sequence length="267" mass="30657">MSKTLFATGPGADRRCIYEHPLNERIRLFLRLEWLFLHNRDLREMSGTGALHARIGHLLDLGTLLLRGDIRKEILREFERVQLTWNQLRSLPHLDPDRLDHLLVEFSQKTRALLDPKERLGEGLKNCELLNLIKSKTVLPGGATDFDVPAYGRFLQQEPDARQITLDAWYAELAPIESAIHFYLKLLRESATFKDRIAPNGGLEEDLTPLASMSLIRIAVDPGCAYFPEVSANRHRLFIRFLAQPNPCERPIAVKTTVHWLIQHCQI</sequence>
<evidence type="ECO:0000256" key="2">
    <source>
        <dbReference type="ARBA" id="ARBA00022618"/>
    </source>
</evidence>
<evidence type="ECO:0000256" key="3">
    <source>
        <dbReference type="ARBA" id="ARBA00023210"/>
    </source>
</evidence>
<dbReference type="PANTHER" id="PTHR39455">
    <property type="entry name" value="CELL DIVISION PROTEIN ZAPD"/>
    <property type="match status" value="1"/>
</dbReference>
<dbReference type="Gene3D" id="2.60.440.10">
    <property type="entry name" value="YacF-like domains"/>
    <property type="match status" value="1"/>
</dbReference>
<evidence type="ECO:0000256" key="4">
    <source>
        <dbReference type="ARBA" id="ARBA00023306"/>
    </source>
</evidence>
<dbReference type="GO" id="GO:0043093">
    <property type="term" value="P:FtsZ-dependent cytokinesis"/>
    <property type="evidence" value="ECO:0007669"/>
    <property type="project" value="TreeGrafter"/>
</dbReference>
<dbReference type="AlphaFoldDB" id="T1A866"/>
<reference evidence="5" key="2">
    <citation type="journal article" date="2014" name="ISME J.">
        <title>Microbial stratification in low pH oxic and suboxic macroscopic growths along an acid mine drainage.</title>
        <authorList>
            <person name="Mendez-Garcia C."/>
            <person name="Mesa V."/>
            <person name="Sprenger R.R."/>
            <person name="Richter M."/>
            <person name="Diez M.S."/>
            <person name="Solano J."/>
            <person name="Bargiela R."/>
            <person name="Golyshina O.V."/>
            <person name="Manteca A."/>
            <person name="Ramos J.L."/>
            <person name="Gallego J.R."/>
            <person name="Llorente I."/>
            <person name="Martins Dos Santos V.A."/>
            <person name="Jensen O.N."/>
            <person name="Pelaez A.I."/>
            <person name="Sanchez J."/>
            <person name="Ferrer M."/>
        </authorList>
    </citation>
    <scope>NUCLEOTIDE SEQUENCE</scope>
</reference>
<comment type="caution">
    <text evidence="5">The sequence shown here is derived from an EMBL/GenBank/DDBJ whole genome shotgun (WGS) entry which is preliminary data.</text>
</comment>
<keyword evidence="4" id="KW-0131">Cell cycle</keyword>
<dbReference type="GO" id="GO:0032153">
    <property type="term" value="C:cell division site"/>
    <property type="evidence" value="ECO:0007669"/>
    <property type="project" value="TreeGrafter"/>
</dbReference>
<organism evidence="5">
    <name type="scientific">mine drainage metagenome</name>
    <dbReference type="NCBI Taxonomy" id="410659"/>
    <lineage>
        <taxon>unclassified sequences</taxon>
        <taxon>metagenomes</taxon>
        <taxon>ecological metagenomes</taxon>
    </lineage>
</organism>
<keyword evidence="1" id="KW-0963">Cytoplasm</keyword>
<dbReference type="InterPro" id="IPR036268">
    <property type="entry name" value="ZapD_sf"/>
</dbReference>
<gene>
    <name evidence="5" type="ORF">B1B_08920</name>
</gene>
<keyword evidence="3" id="KW-0717">Septation</keyword>
<dbReference type="SUPFAM" id="SSF160950">
    <property type="entry name" value="YacF-like"/>
    <property type="match status" value="1"/>
</dbReference>
<dbReference type="Pfam" id="PF07072">
    <property type="entry name" value="ZapD"/>
    <property type="match status" value="1"/>
</dbReference>
<dbReference type="InterPro" id="IPR009777">
    <property type="entry name" value="ZapD"/>
</dbReference>
<dbReference type="PANTHER" id="PTHR39455:SF1">
    <property type="entry name" value="CELL DIVISION PROTEIN ZAPD"/>
    <property type="match status" value="1"/>
</dbReference>
<evidence type="ECO:0000313" key="5">
    <source>
        <dbReference type="EMBL" id="EQD56866.1"/>
    </source>
</evidence>
<evidence type="ECO:0000256" key="1">
    <source>
        <dbReference type="ARBA" id="ARBA00022490"/>
    </source>
</evidence>
<accession>T1A866</accession>
<dbReference type="GO" id="GO:0000917">
    <property type="term" value="P:division septum assembly"/>
    <property type="evidence" value="ECO:0007669"/>
    <property type="project" value="UniProtKB-KW"/>
</dbReference>
<keyword evidence="2" id="KW-0132">Cell division</keyword>
<dbReference type="InterPro" id="IPR027462">
    <property type="entry name" value="ZapD_C"/>
</dbReference>
<dbReference type="HAMAP" id="MF_01092">
    <property type="entry name" value="ZapD"/>
    <property type="match status" value="1"/>
</dbReference>
<reference evidence="5" key="1">
    <citation type="submission" date="2013-08" db="EMBL/GenBank/DDBJ databases">
        <authorList>
            <person name="Mendez C."/>
            <person name="Richter M."/>
            <person name="Ferrer M."/>
            <person name="Sanchez J."/>
        </authorList>
    </citation>
    <scope>NUCLEOTIDE SEQUENCE</scope>
</reference>
<protein>
    <submittedName>
        <fullName evidence="5">Protein containing DUF1342</fullName>
    </submittedName>
</protein>
<dbReference type="EMBL" id="AUZY01005854">
    <property type="protein sequence ID" value="EQD56866.1"/>
    <property type="molecule type" value="Genomic_DNA"/>
</dbReference>
<proteinExistence type="inferred from homology"/>
<dbReference type="Gene3D" id="1.10.3900.10">
    <property type="entry name" value="YacF-like"/>
    <property type="match status" value="1"/>
</dbReference>
<name>T1A866_9ZZZZ</name>